<dbReference type="Gene3D" id="1.20.5.170">
    <property type="match status" value="1"/>
</dbReference>
<dbReference type="SUPFAM" id="SSF57959">
    <property type="entry name" value="Leucine zipper domain"/>
    <property type="match status" value="1"/>
</dbReference>
<dbReference type="EMBL" id="BMAW01006765">
    <property type="protein sequence ID" value="GFT00440.1"/>
    <property type="molecule type" value="Genomic_DNA"/>
</dbReference>
<protein>
    <recommendedName>
        <fullName evidence="2">BZIP domain-containing protein</fullName>
    </recommendedName>
</protein>
<dbReference type="InterPro" id="IPR046347">
    <property type="entry name" value="bZIP_sf"/>
</dbReference>
<name>A0A8X6TER9_NEPPI</name>
<feature type="region of interest" description="Disordered" evidence="1">
    <location>
        <begin position="174"/>
        <end position="242"/>
    </location>
</feature>
<evidence type="ECO:0000259" key="2">
    <source>
        <dbReference type="PROSITE" id="PS00036"/>
    </source>
</evidence>
<feature type="compositionally biased region" description="Basic residues" evidence="1">
    <location>
        <begin position="226"/>
        <end position="242"/>
    </location>
</feature>
<reference evidence="3" key="1">
    <citation type="submission" date="2020-08" db="EMBL/GenBank/DDBJ databases">
        <title>Multicomponent nature underlies the extraordinary mechanical properties of spider dragline silk.</title>
        <authorList>
            <person name="Kono N."/>
            <person name="Nakamura H."/>
            <person name="Mori M."/>
            <person name="Yoshida Y."/>
            <person name="Ohtoshi R."/>
            <person name="Malay A.D."/>
            <person name="Moran D.A.P."/>
            <person name="Tomita M."/>
            <person name="Numata K."/>
            <person name="Arakawa K."/>
        </authorList>
    </citation>
    <scope>NUCLEOTIDE SEQUENCE</scope>
</reference>
<keyword evidence="4" id="KW-1185">Reference proteome</keyword>
<feature type="compositionally biased region" description="Polar residues" evidence="1">
    <location>
        <begin position="184"/>
        <end position="220"/>
    </location>
</feature>
<evidence type="ECO:0000313" key="4">
    <source>
        <dbReference type="Proteomes" id="UP000887013"/>
    </source>
</evidence>
<dbReference type="AlphaFoldDB" id="A0A8X6TER9"/>
<evidence type="ECO:0000256" key="1">
    <source>
        <dbReference type="SAM" id="MobiDB-lite"/>
    </source>
</evidence>
<proteinExistence type="predicted"/>
<feature type="region of interest" description="Disordered" evidence="1">
    <location>
        <begin position="57"/>
        <end position="88"/>
    </location>
</feature>
<gene>
    <name evidence="3" type="ORF">NPIL_284331</name>
</gene>
<evidence type="ECO:0000313" key="3">
    <source>
        <dbReference type="EMBL" id="GFT00440.1"/>
    </source>
</evidence>
<dbReference type="PROSITE" id="PS00036">
    <property type="entry name" value="BZIP_BASIC"/>
    <property type="match status" value="1"/>
</dbReference>
<feature type="compositionally biased region" description="Basic and acidic residues" evidence="1">
    <location>
        <begin position="57"/>
        <end position="67"/>
    </location>
</feature>
<feature type="domain" description="BZIP" evidence="2">
    <location>
        <begin position="228"/>
        <end position="243"/>
    </location>
</feature>
<dbReference type="GO" id="GO:0003700">
    <property type="term" value="F:DNA-binding transcription factor activity"/>
    <property type="evidence" value="ECO:0007669"/>
    <property type="project" value="InterPro"/>
</dbReference>
<sequence>MKPRSEICCSTLFSNVESLATPFARESLRERCSSGESLRNGELLSYPFRMKSHSERCSSGESLRNREASSPSIMKSGRERCARGESSSSPYWRKLNEFRNSYRQPESTVISSEITTNAFTRASSRSRESLAVPLCFAFPHPYSNPPHISGSDCNNVSEAQPNFECPPSSSLPSSSIGLCHKASHNSQEDTNSAGHRGNSDNVSETAEQTTRQTCEPNPEQQEIEKHRKRRAKNNASAKKCRDKNRMKEIEKQRLVVELQAQVNNLRRRKINIAYKIAMME</sequence>
<dbReference type="InterPro" id="IPR004827">
    <property type="entry name" value="bZIP"/>
</dbReference>
<accession>A0A8X6TER9</accession>
<comment type="caution">
    <text evidence="3">The sequence shown here is derived from an EMBL/GenBank/DDBJ whole genome shotgun (WGS) entry which is preliminary data.</text>
</comment>
<organism evidence="3 4">
    <name type="scientific">Nephila pilipes</name>
    <name type="common">Giant wood spider</name>
    <name type="synonym">Nephila maculata</name>
    <dbReference type="NCBI Taxonomy" id="299642"/>
    <lineage>
        <taxon>Eukaryota</taxon>
        <taxon>Metazoa</taxon>
        <taxon>Ecdysozoa</taxon>
        <taxon>Arthropoda</taxon>
        <taxon>Chelicerata</taxon>
        <taxon>Arachnida</taxon>
        <taxon>Araneae</taxon>
        <taxon>Araneomorphae</taxon>
        <taxon>Entelegynae</taxon>
        <taxon>Araneoidea</taxon>
        <taxon>Nephilidae</taxon>
        <taxon>Nephila</taxon>
    </lineage>
</organism>
<dbReference type="Proteomes" id="UP000887013">
    <property type="component" value="Unassembled WGS sequence"/>
</dbReference>
<dbReference type="Pfam" id="PF07716">
    <property type="entry name" value="bZIP_2"/>
    <property type="match status" value="1"/>
</dbReference>